<keyword evidence="5" id="KW-0547">Nucleotide-binding</keyword>
<dbReference type="HOGENOM" id="CLU_020273_2_4_1"/>
<evidence type="ECO:0000256" key="9">
    <source>
        <dbReference type="SAM" id="MobiDB-lite"/>
    </source>
</evidence>
<dbReference type="AlphaFoldDB" id="E6ZRC6"/>
<feature type="compositionally biased region" description="Basic residues" evidence="9">
    <location>
        <begin position="612"/>
        <end position="622"/>
    </location>
</feature>
<feature type="region of interest" description="Disordered" evidence="9">
    <location>
        <begin position="682"/>
        <end position="706"/>
    </location>
</feature>
<feature type="region of interest" description="Disordered" evidence="9">
    <location>
        <begin position="1"/>
        <end position="24"/>
    </location>
</feature>
<evidence type="ECO:0000256" key="8">
    <source>
        <dbReference type="ARBA" id="ARBA00049295"/>
    </source>
</evidence>
<feature type="compositionally biased region" description="Low complexity" evidence="9">
    <location>
        <begin position="227"/>
        <end position="240"/>
    </location>
</feature>
<keyword evidence="4" id="KW-0686">Riboflavin biosynthesis</keyword>
<accession>E6ZRC6</accession>
<feature type="compositionally biased region" description="Basic and acidic residues" evidence="9">
    <location>
        <begin position="682"/>
        <end position="691"/>
    </location>
</feature>
<organism evidence="11 12">
    <name type="scientific">Sporisorium reilianum (strain SRZ2)</name>
    <name type="common">Maize head smut fungus</name>
    <dbReference type="NCBI Taxonomy" id="999809"/>
    <lineage>
        <taxon>Eukaryota</taxon>
        <taxon>Fungi</taxon>
        <taxon>Dikarya</taxon>
        <taxon>Basidiomycota</taxon>
        <taxon>Ustilaginomycotina</taxon>
        <taxon>Ustilaginomycetes</taxon>
        <taxon>Ustilaginales</taxon>
        <taxon>Ustilaginaceae</taxon>
        <taxon>Sporisorium</taxon>
    </lineage>
</organism>
<feature type="domain" description="GTP cyclohydrolase II" evidence="10">
    <location>
        <begin position="451"/>
        <end position="598"/>
    </location>
</feature>
<dbReference type="GO" id="GO:0003935">
    <property type="term" value="F:GTP cyclohydrolase II activity"/>
    <property type="evidence" value="ECO:0007669"/>
    <property type="project" value="UniProtKB-EC"/>
</dbReference>
<feature type="compositionally biased region" description="Low complexity" evidence="9">
    <location>
        <begin position="43"/>
        <end position="64"/>
    </location>
</feature>
<dbReference type="Gene3D" id="3.40.50.10990">
    <property type="entry name" value="GTP cyclohydrolase II"/>
    <property type="match status" value="1"/>
</dbReference>
<sequence>MHAVASATHPLRLDRMQSATSHSAVTQGDLELLDVLTSMPSSFPHQPSYASSSSSSSSKSRPLSTLNALRRPPIDPMVLAASLSSGPHVTRHHFHHSFGSHAHTSNSQQMPASQRKAAAAAVAAAAAAASASASSGDASSRPVQTRPRRQSAASGSYANCDFDDFEDPTPTTNVASSSSIKIEPVPEVTDEERAFYASRQAPRSVRLQQQKQLEQKRAQANSARQPASQQDAKQQAVAQATGIRASDEPAHSGNQAAKTVLVPPSAPATKIAQALDDRKAAVAAATVAPSHIPLTPAAETLAAMPAQVSTPLGKPSIASIVRPPPVRVRCYARTRVPTPHGEVFCHLYKNTHDTKEHLALVIDPYQNDEGSTQMGPDGRPVRESDAVYQQQSLRSKSLDEVWGPEETDMERIVRGAYVGRLGPSFQVASKPLPRHSHAQHARSHTAGGNDGDSLAPLVRIHSECFTGETIGSQRCDCGEQLDEAIRLISEAYDTSKPSPDQQQQQQQRKLGRGVIVYLRQEGRGIGLLDKLMAYNLQDMGHDTVSANILLGHLPDARKYDIASAILRDLGVDECRLLTNNPEKMEALEAEGVRVAERVGMVPRVWKFGRTLRRKKRRGKGARGKAGVDSARAARKDTRKPSLLRHISASLDASVISQPGTESDDDLDPTTAGLRHQAEDMLNPHDRLHSDPDDNDADSASDSDDSYIDHVLRRSGTTMIGASITKGPELEKYLRTKVERMGHLLTVPDDDKPDADPDADADAEDDAPVSQPNSDDEALLAAAE</sequence>
<evidence type="ECO:0000256" key="1">
    <source>
        <dbReference type="ARBA" id="ARBA00005104"/>
    </source>
</evidence>
<dbReference type="InterPro" id="IPR036144">
    <property type="entry name" value="RibA-like_sf"/>
</dbReference>
<feature type="compositionally biased region" description="Basic residues" evidence="9">
    <location>
        <begin position="432"/>
        <end position="443"/>
    </location>
</feature>
<dbReference type="GO" id="GO:0005525">
    <property type="term" value="F:GTP binding"/>
    <property type="evidence" value="ECO:0007669"/>
    <property type="project" value="UniProtKB-KW"/>
</dbReference>
<feature type="region of interest" description="Disordered" evidence="9">
    <location>
        <begin position="432"/>
        <end position="452"/>
    </location>
</feature>
<comment type="catalytic activity">
    <reaction evidence="8">
        <text>GTP + 4 H2O = 2,5-diamino-6-hydroxy-4-(5-phosphoribosylamino)-pyrimidine + formate + 2 phosphate + 3 H(+)</text>
        <dbReference type="Rhea" id="RHEA:23704"/>
        <dbReference type="ChEBI" id="CHEBI:15377"/>
        <dbReference type="ChEBI" id="CHEBI:15378"/>
        <dbReference type="ChEBI" id="CHEBI:15740"/>
        <dbReference type="ChEBI" id="CHEBI:37565"/>
        <dbReference type="ChEBI" id="CHEBI:43474"/>
        <dbReference type="ChEBI" id="CHEBI:58614"/>
        <dbReference type="EC" id="3.5.4.25"/>
    </reaction>
</comment>
<evidence type="ECO:0000256" key="3">
    <source>
        <dbReference type="ARBA" id="ARBA00012762"/>
    </source>
</evidence>
<keyword evidence="7" id="KW-0342">GTP-binding</keyword>
<gene>
    <name evidence="11" type="ORF">sr15701</name>
</gene>
<proteinExistence type="inferred from homology"/>
<evidence type="ECO:0000313" key="11">
    <source>
        <dbReference type="EMBL" id="CBQ69783.1"/>
    </source>
</evidence>
<reference evidence="11 12" key="1">
    <citation type="journal article" date="2010" name="Science">
        <title>Pathogenicity determinants in smut fungi revealed by genome comparison.</title>
        <authorList>
            <person name="Schirawski J."/>
            <person name="Mannhaupt G."/>
            <person name="Muench K."/>
            <person name="Brefort T."/>
            <person name="Schipper K."/>
            <person name="Doehlemann G."/>
            <person name="Di Stasio M."/>
            <person name="Roessel N."/>
            <person name="Mendoza-Mendoza A."/>
            <person name="Pester D."/>
            <person name="Mueller O."/>
            <person name="Winterberg B."/>
            <person name="Meyer E."/>
            <person name="Ghareeb H."/>
            <person name="Wollenberg T."/>
            <person name="Muensterkoetter M."/>
            <person name="Wong P."/>
            <person name="Walter M."/>
            <person name="Stukenbrock E."/>
            <person name="Gueldener U."/>
            <person name="Kahmann R."/>
        </authorList>
    </citation>
    <scope>NUCLEOTIDE SEQUENCE [LARGE SCALE GENOMIC DNA]</scope>
    <source>
        <strain evidence="12">SRZ2</strain>
    </source>
</reference>
<evidence type="ECO:0000256" key="2">
    <source>
        <dbReference type="ARBA" id="ARBA00008131"/>
    </source>
</evidence>
<comment type="similarity">
    <text evidence="2">Belongs to the GTP cyclohydrolase II family.</text>
</comment>
<evidence type="ECO:0000256" key="7">
    <source>
        <dbReference type="ARBA" id="ARBA00023134"/>
    </source>
</evidence>
<dbReference type="GO" id="GO:0009231">
    <property type="term" value="P:riboflavin biosynthetic process"/>
    <property type="evidence" value="ECO:0007669"/>
    <property type="project" value="UniProtKB-KW"/>
</dbReference>
<dbReference type="EC" id="3.5.4.25" evidence="3"/>
<dbReference type="OrthoDB" id="5569761at2759"/>
<feature type="compositionally biased region" description="Low complexity" evidence="9">
    <location>
        <begin position="131"/>
        <end position="140"/>
    </location>
</feature>
<feature type="region of interest" description="Disordered" evidence="9">
    <location>
        <begin position="741"/>
        <end position="783"/>
    </location>
</feature>
<dbReference type="PANTHER" id="PTHR21327:SF29">
    <property type="entry name" value="GTP CYCLOHYDROLASE-2"/>
    <property type="match status" value="1"/>
</dbReference>
<dbReference type="EMBL" id="FQ311438">
    <property type="protein sequence ID" value="CBQ69783.1"/>
    <property type="molecule type" value="Genomic_DNA"/>
</dbReference>
<dbReference type="Proteomes" id="UP000008867">
    <property type="component" value="Chromosome 17"/>
</dbReference>
<evidence type="ECO:0000256" key="5">
    <source>
        <dbReference type="ARBA" id="ARBA00022741"/>
    </source>
</evidence>
<feature type="region of interest" description="Disordered" evidence="9">
    <location>
        <begin position="131"/>
        <end position="254"/>
    </location>
</feature>
<keyword evidence="12" id="KW-1185">Reference proteome</keyword>
<dbReference type="PANTHER" id="PTHR21327">
    <property type="entry name" value="GTP CYCLOHYDROLASE II-RELATED"/>
    <property type="match status" value="1"/>
</dbReference>
<comment type="pathway">
    <text evidence="1">Cofactor biosynthesis; riboflavin biosynthesis.</text>
</comment>
<dbReference type="CDD" id="cd00641">
    <property type="entry name" value="GTP_cyclohydro2"/>
    <property type="match status" value="1"/>
</dbReference>
<feature type="compositionally biased region" description="Acidic residues" evidence="9">
    <location>
        <begin position="692"/>
        <end position="705"/>
    </location>
</feature>
<feature type="region of interest" description="Disordered" evidence="9">
    <location>
        <begin position="43"/>
        <end position="69"/>
    </location>
</feature>
<evidence type="ECO:0000313" key="12">
    <source>
        <dbReference type="Proteomes" id="UP000008867"/>
    </source>
</evidence>
<dbReference type="Pfam" id="PF00925">
    <property type="entry name" value="GTP_cyclohydro2"/>
    <property type="match status" value="1"/>
</dbReference>
<evidence type="ECO:0000259" key="10">
    <source>
        <dbReference type="Pfam" id="PF00925"/>
    </source>
</evidence>
<protein>
    <recommendedName>
        <fullName evidence="3">GTP cyclohydrolase II</fullName>
        <ecNumber evidence="3">3.5.4.25</ecNumber>
    </recommendedName>
</protein>
<name>E6ZRC6_SPORE</name>
<keyword evidence="6 11" id="KW-0378">Hydrolase</keyword>
<dbReference type="eggNOG" id="KOG1284">
    <property type="taxonomic scope" value="Eukaryota"/>
</dbReference>
<evidence type="ECO:0000256" key="4">
    <source>
        <dbReference type="ARBA" id="ARBA00022619"/>
    </source>
</evidence>
<evidence type="ECO:0000256" key="6">
    <source>
        <dbReference type="ARBA" id="ARBA00022801"/>
    </source>
</evidence>
<feature type="compositionally biased region" description="Acidic residues" evidence="9">
    <location>
        <begin position="750"/>
        <end position="766"/>
    </location>
</feature>
<feature type="region of interest" description="Disordered" evidence="9">
    <location>
        <begin position="612"/>
        <end position="670"/>
    </location>
</feature>
<dbReference type="VEuPathDB" id="FungiDB:sr15701"/>
<feature type="region of interest" description="Disordered" evidence="9">
    <location>
        <begin position="90"/>
        <end position="117"/>
    </location>
</feature>
<dbReference type="InterPro" id="IPR000926">
    <property type="entry name" value="RibA"/>
</dbReference>
<dbReference type="InterPro" id="IPR032677">
    <property type="entry name" value="GTP_cyclohydro_II"/>
</dbReference>
<dbReference type="SUPFAM" id="SSF142695">
    <property type="entry name" value="RibA-like"/>
    <property type="match status" value="2"/>
</dbReference>